<gene>
    <name evidence="12" type="ORF">POL25_05135</name>
</gene>
<feature type="region of interest" description="Disordered" evidence="10">
    <location>
        <begin position="20"/>
        <end position="137"/>
    </location>
</feature>
<dbReference type="InterPro" id="IPR052288">
    <property type="entry name" value="GH45_Enzymes"/>
</dbReference>
<dbReference type="PROSITE" id="PS01140">
    <property type="entry name" value="GLYCOSYL_HYDROL_F45"/>
    <property type="match status" value="1"/>
</dbReference>
<dbReference type="EC" id="3.2.1.4" evidence="3 9"/>
<evidence type="ECO:0000313" key="13">
    <source>
        <dbReference type="Proteomes" id="UP001221686"/>
    </source>
</evidence>
<evidence type="ECO:0000259" key="11">
    <source>
        <dbReference type="PROSITE" id="PS01140"/>
    </source>
</evidence>
<dbReference type="PROSITE" id="PS51257">
    <property type="entry name" value="PROKAR_LIPOPROTEIN"/>
    <property type="match status" value="1"/>
</dbReference>
<keyword evidence="6" id="KW-0119">Carbohydrate metabolism</keyword>
<proteinExistence type="inferred from homology"/>
<evidence type="ECO:0000256" key="3">
    <source>
        <dbReference type="ARBA" id="ARBA00012601"/>
    </source>
</evidence>
<name>A0ABT5DSZ8_9BACT</name>
<evidence type="ECO:0000256" key="5">
    <source>
        <dbReference type="ARBA" id="ARBA00023001"/>
    </source>
</evidence>
<organism evidence="12 13">
    <name type="scientific">Nannocystis bainbridge</name>
    <dbReference type="NCBI Taxonomy" id="2995303"/>
    <lineage>
        <taxon>Bacteria</taxon>
        <taxon>Pseudomonadati</taxon>
        <taxon>Myxococcota</taxon>
        <taxon>Polyangia</taxon>
        <taxon>Nannocystales</taxon>
        <taxon>Nannocystaceae</taxon>
        <taxon>Nannocystis</taxon>
    </lineage>
</organism>
<evidence type="ECO:0000256" key="10">
    <source>
        <dbReference type="SAM" id="MobiDB-lite"/>
    </source>
</evidence>
<evidence type="ECO:0000256" key="4">
    <source>
        <dbReference type="ARBA" id="ARBA00022801"/>
    </source>
</evidence>
<reference evidence="12 13" key="1">
    <citation type="submission" date="2022-11" db="EMBL/GenBank/DDBJ databases">
        <title>Minimal conservation of predation-associated metabolite biosynthetic gene clusters underscores biosynthetic potential of Myxococcota including descriptions for ten novel species: Archangium lansinium sp. nov., Myxococcus landrumus sp. nov., Nannocystis bai.</title>
        <authorList>
            <person name="Ahearne A."/>
            <person name="Stevens C."/>
            <person name="Dowd S."/>
        </authorList>
    </citation>
    <scope>NUCLEOTIDE SEQUENCE [LARGE SCALE GENOMIC DNA]</scope>
    <source>
        <strain evidence="12 13">BB15-2</strain>
    </source>
</reference>
<comment type="catalytic activity">
    <reaction evidence="1 9">
        <text>Endohydrolysis of (1-&gt;4)-beta-D-glucosidic linkages in cellulose, lichenin and cereal beta-D-glucans.</text>
        <dbReference type="EC" id="3.2.1.4"/>
    </reaction>
</comment>
<feature type="domain" description="Glycosyl hydrolases family 45 active site" evidence="11">
    <location>
        <begin position="144"/>
        <end position="155"/>
    </location>
</feature>
<dbReference type="EMBL" id="JAQNDL010000001">
    <property type="protein sequence ID" value="MDC0716263.1"/>
    <property type="molecule type" value="Genomic_DNA"/>
</dbReference>
<keyword evidence="13" id="KW-1185">Reference proteome</keyword>
<accession>A0ABT5DSZ8</accession>
<evidence type="ECO:0000313" key="12">
    <source>
        <dbReference type="EMBL" id="MDC0716263.1"/>
    </source>
</evidence>
<dbReference type="PANTHER" id="PTHR39730">
    <property type="entry name" value="ENDOGLUCANASE 1"/>
    <property type="match status" value="1"/>
</dbReference>
<sequence>MSKRTNQAWVLLSGWLVACSGGGEVTGSTGGSDSPASASEASGNTAGTESPTTDSPPTTGGVTSAGTTGPGTTSAGTTSTETTNPGTTGPGTTSAETTNPGTTGPGTTSDGETTGNASASSEPATSETTGDPPPLDDTACQGYATRYWDCCKAHCGWEGNVNPATEPLQSCSNSNQSLGASYDVASSCPAPTANSAFTCYDEAPWAVSATLAYGFAAVPAQGDICGRCYQLDFDGTGHYNPQDPGSVALANKTMIVQATNIGHDVGGGQFDILTPGGGVGLFDACSYQWGVNTAELGATYGGFMTFCQQQGGDHAQQKQCVLARCAAVFDEPGMADLVAGCEWYVNWYEAADNPNLHYQEVPCPPQLVAVSGIDRGPLDDVKSCKGGGGSCSQQEMDACDCSWTNGGQNCGQDDGSCCWKACCGD</sequence>
<dbReference type="InterPro" id="IPR000334">
    <property type="entry name" value="Glyco_hydro_45"/>
</dbReference>
<dbReference type="SUPFAM" id="SSF50685">
    <property type="entry name" value="Barwin-like endoglucanases"/>
    <property type="match status" value="1"/>
</dbReference>
<evidence type="ECO:0000256" key="6">
    <source>
        <dbReference type="ARBA" id="ARBA00023277"/>
    </source>
</evidence>
<protein>
    <recommendedName>
        <fullName evidence="3 9">Cellulase</fullName>
        <ecNumber evidence="3 9">3.2.1.4</ecNumber>
    </recommendedName>
</protein>
<feature type="compositionally biased region" description="Low complexity" evidence="10">
    <location>
        <begin position="47"/>
        <end position="129"/>
    </location>
</feature>
<evidence type="ECO:0000256" key="2">
    <source>
        <dbReference type="ARBA" id="ARBA00007793"/>
    </source>
</evidence>
<feature type="active site" description="Nucleophile" evidence="9">
    <location>
        <position position="149"/>
    </location>
</feature>
<keyword evidence="7" id="KW-0326">Glycosidase</keyword>
<dbReference type="Proteomes" id="UP001221686">
    <property type="component" value="Unassembled WGS sequence"/>
</dbReference>
<comment type="caution">
    <text evidence="12">The sequence shown here is derived from an EMBL/GenBank/DDBJ whole genome shotgun (WGS) entry which is preliminary data.</text>
</comment>
<evidence type="ECO:0000256" key="7">
    <source>
        <dbReference type="ARBA" id="ARBA00023295"/>
    </source>
</evidence>
<keyword evidence="4" id="KW-0378">Hydrolase</keyword>
<feature type="compositionally biased region" description="Gly residues" evidence="10">
    <location>
        <begin position="20"/>
        <end position="30"/>
    </location>
</feature>
<evidence type="ECO:0000256" key="1">
    <source>
        <dbReference type="ARBA" id="ARBA00000966"/>
    </source>
</evidence>
<dbReference type="PANTHER" id="PTHR39730:SF1">
    <property type="entry name" value="ENDOGLUCANASE 1"/>
    <property type="match status" value="1"/>
</dbReference>
<dbReference type="RefSeq" id="WP_272084709.1">
    <property type="nucleotide sequence ID" value="NZ_JAQNDL010000001.1"/>
</dbReference>
<keyword evidence="5" id="KW-0136">Cellulose degradation</keyword>
<keyword evidence="8" id="KW-0624">Polysaccharide degradation</keyword>
<dbReference type="Gene3D" id="2.40.40.10">
    <property type="entry name" value="RlpA-like domain"/>
    <property type="match status" value="1"/>
</dbReference>
<dbReference type="Pfam" id="PF02015">
    <property type="entry name" value="Glyco_hydro_45"/>
    <property type="match status" value="1"/>
</dbReference>
<evidence type="ECO:0000256" key="9">
    <source>
        <dbReference type="PROSITE-ProRule" id="PRU10069"/>
    </source>
</evidence>
<evidence type="ECO:0000256" key="8">
    <source>
        <dbReference type="ARBA" id="ARBA00023326"/>
    </source>
</evidence>
<comment type="similarity">
    <text evidence="2">Belongs to the glycosyl hydrolase 45 (cellulase K) family.</text>
</comment>
<feature type="compositionally biased region" description="Polar residues" evidence="10">
    <location>
        <begin position="35"/>
        <end position="46"/>
    </location>
</feature>
<dbReference type="InterPro" id="IPR036908">
    <property type="entry name" value="RlpA-like_sf"/>
</dbReference>